<dbReference type="GO" id="GO:0003887">
    <property type="term" value="F:DNA-directed DNA polymerase activity"/>
    <property type="evidence" value="ECO:0007669"/>
    <property type="project" value="UniProtKB-KW"/>
</dbReference>
<evidence type="ECO:0000259" key="7">
    <source>
        <dbReference type="Pfam" id="PF00136"/>
    </source>
</evidence>
<keyword evidence="3" id="KW-0548">Nucleotidyltransferase</keyword>
<dbReference type="EMBL" id="MN739680">
    <property type="protein sequence ID" value="QHT20692.1"/>
    <property type="molecule type" value="Genomic_DNA"/>
</dbReference>
<dbReference type="InterPro" id="IPR006134">
    <property type="entry name" value="DNA-dir_DNA_pol_B_multi_dom"/>
</dbReference>
<comment type="catalytic activity">
    <reaction evidence="6">
        <text>DNA(n) + a 2'-deoxyribonucleoside 5'-triphosphate = DNA(n+1) + diphosphate</text>
        <dbReference type="Rhea" id="RHEA:22508"/>
        <dbReference type="Rhea" id="RHEA-COMP:17339"/>
        <dbReference type="Rhea" id="RHEA-COMP:17340"/>
        <dbReference type="ChEBI" id="CHEBI:33019"/>
        <dbReference type="ChEBI" id="CHEBI:61560"/>
        <dbReference type="ChEBI" id="CHEBI:173112"/>
        <dbReference type="EC" id="2.7.7.7"/>
    </reaction>
</comment>
<keyword evidence="5" id="KW-0238">DNA-binding</keyword>
<evidence type="ECO:0000256" key="4">
    <source>
        <dbReference type="ARBA" id="ARBA00022932"/>
    </source>
</evidence>
<dbReference type="SUPFAM" id="SSF56672">
    <property type="entry name" value="DNA/RNA polymerases"/>
    <property type="match status" value="1"/>
</dbReference>
<dbReference type="Gene3D" id="3.90.1600.10">
    <property type="entry name" value="Palm domain of DNA polymerase"/>
    <property type="match status" value="1"/>
</dbReference>
<proteinExistence type="predicted"/>
<dbReference type="Gene3D" id="2.170.16.10">
    <property type="entry name" value="Hedgehog/Intein (Hint) domain"/>
    <property type="match status" value="1"/>
</dbReference>
<dbReference type="InterPro" id="IPR043502">
    <property type="entry name" value="DNA/RNA_pol_sf"/>
</dbReference>
<accession>A0A6C0DW62</accession>
<dbReference type="SUPFAM" id="SSF51294">
    <property type="entry name" value="Hedgehog/intein (Hint) domain"/>
    <property type="match status" value="1"/>
</dbReference>
<dbReference type="InterPro" id="IPR036844">
    <property type="entry name" value="Hint_dom_sf"/>
</dbReference>
<dbReference type="PANTHER" id="PTHR10322:SF23">
    <property type="entry name" value="DNA POLYMERASE DELTA CATALYTIC SUBUNIT"/>
    <property type="match status" value="1"/>
</dbReference>
<evidence type="ECO:0000256" key="1">
    <source>
        <dbReference type="ARBA" id="ARBA00012417"/>
    </source>
</evidence>
<dbReference type="PANTHER" id="PTHR10322">
    <property type="entry name" value="DNA POLYMERASE CATALYTIC SUBUNIT"/>
    <property type="match status" value="1"/>
</dbReference>
<dbReference type="GO" id="GO:0008296">
    <property type="term" value="F:3'-5'-DNA exonuclease activity"/>
    <property type="evidence" value="ECO:0007669"/>
    <property type="project" value="TreeGrafter"/>
</dbReference>
<dbReference type="AlphaFoldDB" id="A0A6C0DW62"/>
<evidence type="ECO:0000256" key="6">
    <source>
        <dbReference type="ARBA" id="ARBA00049244"/>
    </source>
</evidence>
<dbReference type="GO" id="GO:0000166">
    <property type="term" value="F:nucleotide binding"/>
    <property type="evidence" value="ECO:0007669"/>
    <property type="project" value="InterPro"/>
</dbReference>
<dbReference type="GO" id="GO:0006297">
    <property type="term" value="P:nucleotide-excision repair, DNA gap filling"/>
    <property type="evidence" value="ECO:0007669"/>
    <property type="project" value="TreeGrafter"/>
</dbReference>
<evidence type="ECO:0000256" key="5">
    <source>
        <dbReference type="ARBA" id="ARBA00023125"/>
    </source>
</evidence>
<organism evidence="8">
    <name type="scientific">viral metagenome</name>
    <dbReference type="NCBI Taxonomy" id="1070528"/>
    <lineage>
        <taxon>unclassified sequences</taxon>
        <taxon>metagenomes</taxon>
        <taxon>organismal metagenomes</taxon>
    </lineage>
</organism>
<evidence type="ECO:0000256" key="3">
    <source>
        <dbReference type="ARBA" id="ARBA00022695"/>
    </source>
</evidence>
<dbReference type="Gene3D" id="1.10.132.60">
    <property type="entry name" value="DNA polymerase family B, C-terminal domain"/>
    <property type="match status" value="1"/>
</dbReference>
<dbReference type="Pfam" id="PF00136">
    <property type="entry name" value="DNA_pol_B"/>
    <property type="match status" value="1"/>
</dbReference>
<dbReference type="GO" id="GO:0045004">
    <property type="term" value="P:DNA replication proofreading"/>
    <property type="evidence" value="ECO:0007669"/>
    <property type="project" value="TreeGrafter"/>
</dbReference>
<dbReference type="InterPro" id="IPR050240">
    <property type="entry name" value="DNA_pol_type-B"/>
</dbReference>
<feature type="domain" description="DNA-directed DNA polymerase family B multifunctional" evidence="7">
    <location>
        <begin position="338"/>
        <end position="612"/>
    </location>
</feature>
<dbReference type="InterPro" id="IPR023211">
    <property type="entry name" value="DNA_pol_palm_dom_sf"/>
</dbReference>
<protein>
    <recommendedName>
        <fullName evidence="1">DNA-directed DNA polymerase</fullName>
        <ecNumber evidence="1">2.7.7.7</ecNumber>
    </recommendedName>
</protein>
<dbReference type="GO" id="GO:0006287">
    <property type="term" value="P:base-excision repair, gap-filling"/>
    <property type="evidence" value="ECO:0007669"/>
    <property type="project" value="TreeGrafter"/>
</dbReference>
<keyword evidence="4" id="KW-0239">DNA-directed DNA polymerase</keyword>
<dbReference type="EC" id="2.7.7.7" evidence="1"/>
<dbReference type="GO" id="GO:0043625">
    <property type="term" value="C:delta DNA polymerase complex"/>
    <property type="evidence" value="ECO:0007669"/>
    <property type="project" value="TreeGrafter"/>
</dbReference>
<evidence type="ECO:0000313" key="8">
    <source>
        <dbReference type="EMBL" id="QHT20692.1"/>
    </source>
</evidence>
<reference evidence="8" key="1">
    <citation type="journal article" date="2020" name="Nature">
        <title>Giant virus diversity and host interactions through global metagenomics.</title>
        <authorList>
            <person name="Schulz F."/>
            <person name="Roux S."/>
            <person name="Paez-Espino D."/>
            <person name="Jungbluth S."/>
            <person name="Walsh D.A."/>
            <person name="Denef V.J."/>
            <person name="McMahon K.D."/>
            <person name="Konstantinidis K.T."/>
            <person name="Eloe-Fadrosh E.A."/>
            <person name="Kyrpides N.C."/>
            <person name="Woyke T."/>
        </authorList>
    </citation>
    <scope>NUCLEOTIDE SEQUENCE</scope>
    <source>
        <strain evidence="8">GVMAG-M-3300023174-68</strain>
    </source>
</reference>
<evidence type="ECO:0000256" key="2">
    <source>
        <dbReference type="ARBA" id="ARBA00022679"/>
    </source>
</evidence>
<dbReference type="GO" id="GO:0003677">
    <property type="term" value="F:DNA binding"/>
    <property type="evidence" value="ECO:0007669"/>
    <property type="project" value="UniProtKB-KW"/>
</dbReference>
<keyword evidence="2" id="KW-0808">Transferase</keyword>
<dbReference type="InterPro" id="IPR042087">
    <property type="entry name" value="DNA_pol_B_thumb"/>
</dbReference>
<name>A0A6C0DW62_9ZZZZ</name>
<sequence>MFKIKNINDVEIVYSILREQYPKKKINIVFNYNTKEYVLNVTNEPFIEDPEIPVDLNIEVVYGDSVVGDTPVILRDKNTKNIIIKRIDDVCYKWEDYEEFKMFDTSIRLEKQYSLCDYQIWCDKGWSDIKKIIRHKTNKSIYRVNTYTGIVEVTEDHSLCDTNLEKIKPMDVKVGASLLHSFPNYFHCNQYTLSKSKAYTYGQFFGTDMNIESKVIPDIILNAEFNVIFAFIEGVMTTNKYYHNFIRNEKKKLVVMGKIATQGLYYLLKKIGYNVLVSLLEDNDLYHLEFSNIIYGCEDKVKCINKIKDGDILEYVYDIETENGRFNAGIGKMTIFNTDSVFLKFKYNRDDFERNRIDTFKLATLCGNNLTDVVFDRPPIVLEFEKVFNPFILLTKKRYIAKKYENMKDPFYLKGIDAKGIALTRRDYCLMVKKCYKEIIDTIMDNSNKDVDVIERSLKVFRGYLDRIDKYDISIDDLVISAQIGKEYSCKHCKQKTSWILRCENILKCENKNGSKLCNALNPQGLDVCKKCKNKIKCVHSFSLAHINLAQRMLNRNDEVTVGDRLAYIYVENSDPKAAKNEMADDPKYAVKNGLKMNRLCYLEQVAKPILGLYRVCLQHRQKELDDIIEFVNDRMVKYGGKKLKPSDYKIEDD</sequence>